<dbReference type="PANTHER" id="PTHR45632">
    <property type="entry name" value="LD33804P"/>
    <property type="match status" value="1"/>
</dbReference>
<comment type="caution">
    <text evidence="1">The sequence shown here is derived from an EMBL/GenBank/DDBJ whole genome shotgun (WGS) entry which is preliminary data.</text>
</comment>
<dbReference type="Gene3D" id="2.60.40.10">
    <property type="entry name" value="Immunoglobulins"/>
    <property type="match status" value="2"/>
</dbReference>
<dbReference type="EMBL" id="JADDIV010000004">
    <property type="protein sequence ID" value="MBE7369124.1"/>
    <property type="molecule type" value="Genomic_DNA"/>
</dbReference>
<dbReference type="SUPFAM" id="SSF49313">
    <property type="entry name" value="Cadherin-like"/>
    <property type="match status" value="3"/>
</dbReference>
<dbReference type="InterPro" id="IPR015919">
    <property type="entry name" value="Cadherin-like_sf"/>
</dbReference>
<accession>A0ABR9S7T6</accession>
<dbReference type="SMART" id="SM00612">
    <property type="entry name" value="Kelch"/>
    <property type="match status" value="4"/>
</dbReference>
<dbReference type="RefSeq" id="WP_193677725.1">
    <property type="nucleotide sequence ID" value="NZ_JADDIV010000004.1"/>
</dbReference>
<organism evidence="1 2">
    <name type="scientific">Ramlibacter pallidus</name>
    <dbReference type="NCBI Taxonomy" id="2780087"/>
    <lineage>
        <taxon>Bacteria</taxon>
        <taxon>Pseudomonadati</taxon>
        <taxon>Pseudomonadota</taxon>
        <taxon>Betaproteobacteria</taxon>
        <taxon>Burkholderiales</taxon>
        <taxon>Comamonadaceae</taxon>
        <taxon>Ramlibacter</taxon>
    </lineage>
</organism>
<dbReference type="InterPro" id="IPR006652">
    <property type="entry name" value="Kelch_1"/>
</dbReference>
<dbReference type="Gene3D" id="2.130.10.80">
    <property type="entry name" value="Galactose oxidase/kelch, beta-propeller"/>
    <property type="match status" value="2"/>
</dbReference>
<proteinExistence type="predicted"/>
<dbReference type="InterPro" id="IPR037293">
    <property type="entry name" value="Gal_Oxidase_central_sf"/>
</dbReference>
<dbReference type="InterPro" id="IPR011043">
    <property type="entry name" value="Gal_Oxase/kelch_b-propeller"/>
</dbReference>
<reference evidence="1 2" key="1">
    <citation type="submission" date="2020-10" db="EMBL/GenBank/DDBJ databases">
        <title>Ramlibacter sp. HM2 16S ribosomal RNA gene Genome sequencing and assembly.</title>
        <authorList>
            <person name="Kang M."/>
        </authorList>
    </citation>
    <scope>NUCLEOTIDE SEQUENCE [LARGE SCALE GENOMIC DNA]</scope>
    <source>
        <strain evidence="1 2">HM2</strain>
    </source>
</reference>
<dbReference type="PROSITE" id="PS51257">
    <property type="entry name" value="PROKAR_LIPOPROTEIN"/>
    <property type="match status" value="1"/>
</dbReference>
<evidence type="ECO:0000313" key="1">
    <source>
        <dbReference type="EMBL" id="MBE7369124.1"/>
    </source>
</evidence>
<dbReference type="PANTHER" id="PTHR45632:SF17">
    <property type="entry name" value="KELCH-LIKE PROTEIN 31"/>
    <property type="match status" value="1"/>
</dbReference>
<dbReference type="Pfam" id="PF05345">
    <property type="entry name" value="He_PIG"/>
    <property type="match status" value="3"/>
</dbReference>
<dbReference type="InterPro" id="IPR013783">
    <property type="entry name" value="Ig-like_fold"/>
</dbReference>
<sequence>MQSVAKPSPAPLPSRYARIGFLSLLLGWLTLLAACGGGGSIAPPAGLAYATASAVYVVGVPIAANVPGASGDPVLRYTVTPELPPGLAIDARTGVISGTPVAVTPRTVHVVTAENAGGSATARVEIEVRLALAPPATLTYAQLSAVYTVGQAIAANTPASTGGPVASYAVTPALPAGLAFDGGTGAITGTPTAVTAAADYTVTASNAAGAATATLRLEVQPALAPPAGLAYTVAAPLYVAGEAIVANLPQATGGQVASYAVAPALPAGLSLNTATGAITGTPGAAVRQATYTVTASNAAGSTHADLRITVTARGSWSTAASMPEAKHYFTLTRLPDGRLLAAGGFSNGGTSAGAYLYDPASDRWSAAATMLVARAEHTATLLQDGRVLVVGGNDANRAGLSHAEIYDPVANTWTATGAMVEARVNHTATLLPDGSVLAVGGYVSSPTLTFSDSVERWDPATGTWTRLATRLTAPRGQHAAELLPGTSTVLLVSGVNRSGFVTDSEAYDGAGAGATERLPQGLQGNVTQSVRLADGSVLAMADGTTTLRFHPGTRTWTSATLAAGRVLGQPTLLADGRVLLSGGASEAGAEIFNPDVDVWTVAAPMASPRRSGRSVLLADGTVLVVGGFNNAVGSMATVERYTP</sequence>
<dbReference type="Proteomes" id="UP000806285">
    <property type="component" value="Unassembled WGS sequence"/>
</dbReference>
<name>A0ABR9S7T6_9BURK</name>
<keyword evidence="2" id="KW-1185">Reference proteome</keyword>
<gene>
    <name evidence="1" type="ORF">IM787_16295</name>
</gene>
<dbReference type="SUPFAM" id="SSF50965">
    <property type="entry name" value="Galactose oxidase, central domain"/>
    <property type="match status" value="1"/>
</dbReference>
<protein>
    <submittedName>
        <fullName evidence="1">Ig domain-containing protein</fullName>
    </submittedName>
</protein>
<dbReference type="InterPro" id="IPR015915">
    <property type="entry name" value="Kelch-typ_b-propeller"/>
</dbReference>
<dbReference type="Pfam" id="PF01344">
    <property type="entry name" value="Kelch_1"/>
    <property type="match status" value="3"/>
</dbReference>
<evidence type="ECO:0000313" key="2">
    <source>
        <dbReference type="Proteomes" id="UP000806285"/>
    </source>
</evidence>
<dbReference type="Gene3D" id="2.120.10.80">
    <property type="entry name" value="Kelch-type beta propeller"/>
    <property type="match status" value="1"/>
</dbReference>